<organism evidence="2 3">
    <name type="scientific">Pedobacter ginsengisoli</name>
    <dbReference type="NCBI Taxonomy" id="363852"/>
    <lineage>
        <taxon>Bacteria</taxon>
        <taxon>Pseudomonadati</taxon>
        <taxon>Bacteroidota</taxon>
        <taxon>Sphingobacteriia</taxon>
        <taxon>Sphingobacteriales</taxon>
        <taxon>Sphingobacteriaceae</taxon>
        <taxon>Pedobacter</taxon>
    </lineage>
</organism>
<dbReference type="AlphaFoldDB" id="A0A2D1U785"/>
<accession>A0A2D1U785</accession>
<evidence type="ECO:0000313" key="2">
    <source>
        <dbReference type="EMBL" id="ATP57463.1"/>
    </source>
</evidence>
<dbReference type="KEGG" id="pgs:CPT03_13760"/>
<dbReference type="EMBL" id="CP024091">
    <property type="protein sequence ID" value="ATP57463.1"/>
    <property type="molecule type" value="Genomic_DNA"/>
</dbReference>
<dbReference type="RefSeq" id="WP_099439385.1">
    <property type="nucleotide sequence ID" value="NZ_CP024091.1"/>
</dbReference>
<keyword evidence="3" id="KW-1185">Reference proteome</keyword>
<sequence>MLNKKKKILGLAGCLTSLIFVLVTGKLNAQATSVNVETIQKRYKGKWLKSITYIKQIRRDQYGRSQEGKEYHADLYPGLHRIDNGDPGDGNASIIKGDSLFLFKAYQSSGRFVNNRYPDEYILGDIYYDAIDDVKKYLISNGVDINKSCFGMWEGKKIYVLGATNTEGKSGVQIWYDLQGLYPVRFIDFIGRRVRDTRYKIKTYGLVWFPVAAQQFISGKHVEDATYSNVTINASINADIFDIQKFGTSHWYKQP</sequence>
<dbReference type="OrthoDB" id="1091975at2"/>
<gene>
    <name evidence="2" type="ORF">CPT03_13760</name>
</gene>
<dbReference type="Proteomes" id="UP000223749">
    <property type="component" value="Chromosome"/>
</dbReference>
<protein>
    <submittedName>
        <fullName evidence="2">Uncharacterized protein</fullName>
    </submittedName>
</protein>
<feature type="chain" id="PRO_5013615312" evidence="1">
    <location>
        <begin position="30"/>
        <end position="255"/>
    </location>
</feature>
<evidence type="ECO:0000256" key="1">
    <source>
        <dbReference type="SAM" id="SignalP"/>
    </source>
</evidence>
<feature type="signal peptide" evidence="1">
    <location>
        <begin position="1"/>
        <end position="29"/>
    </location>
</feature>
<proteinExistence type="predicted"/>
<name>A0A2D1U785_9SPHI</name>
<keyword evidence="1" id="KW-0732">Signal</keyword>
<reference evidence="2 3" key="1">
    <citation type="submission" date="2017-10" db="EMBL/GenBank/DDBJ databases">
        <title>Whole genome of Pedobacter ginsengisoli T01R-27 isolated from tomato rhizosphere.</title>
        <authorList>
            <person name="Weon H.-Y."/>
            <person name="Lee S.A."/>
            <person name="Sang M.K."/>
            <person name="Song J."/>
        </authorList>
    </citation>
    <scope>NUCLEOTIDE SEQUENCE [LARGE SCALE GENOMIC DNA]</scope>
    <source>
        <strain evidence="2 3">T01R-27</strain>
    </source>
</reference>
<evidence type="ECO:0000313" key="3">
    <source>
        <dbReference type="Proteomes" id="UP000223749"/>
    </source>
</evidence>